<dbReference type="InterPro" id="IPR006166">
    <property type="entry name" value="ERCC4_domain"/>
</dbReference>
<organism evidence="19 20">
    <name type="scientific">Henningerozyma blattae (strain ATCC 34711 / CBS 6284 / DSM 70876 / NBRC 10599 / NRRL Y-10934 / UCD 77-7)</name>
    <name type="common">Yeast</name>
    <name type="synonym">Tetrapisispora blattae</name>
    <dbReference type="NCBI Taxonomy" id="1071380"/>
    <lineage>
        <taxon>Eukaryota</taxon>
        <taxon>Fungi</taxon>
        <taxon>Dikarya</taxon>
        <taxon>Ascomycota</taxon>
        <taxon>Saccharomycotina</taxon>
        <taxon>Saccharomycetes</taxon>
        <taxon>Saccharomycetales</taxon>
        <taxon>Saccharomycetaceae</taxon>
        <taxon>Henningerozyma</taxon>
    </lineage>
</organism>
<dbReference type="InterPro" id="IPR011335">
    <property type="entry name" value="Restrct_endonuc-II-like"/>
</dbReference>
<dbReference type="FunFam" id="1.10.10.10:FF:000307">
    <property type="entry name" value="Crossover junction endonuclease MUS81"/>
    <property type="match status" value="1"/>
</dbReference>
<dbReference type="SUPFAM" id="SSF47802">
    <property type="entry name" value="DNA polymerase beta, N-terminal domain-like"/>
    <property type="match status" value="1"/>
</dbReference>
<evidence type="ECO:0000256" key="1">
    <source>
        <dbReference type="ARBA" id="ARBA00001946"/>
    </source>
</evidence>
<dbReference type="Pfam" id="PF21136">
    <property type="entry name" value="WHD_MUS81"/>
    <property type="match status" value="1"/>
</dbReference>
<dbReference type="PANTHER" id="PTHR13451:SF0">
    <property type="entry name" value="CROSSOVER JUNCTION ENDONUCLEASE MUS81"/>
    <property type="match status" value="1"/>
</dbReference>
<dbReference type="eggNOG" id="KOG2379">
    <property type="taxonomic scope" value="Eukaryota"/>
</dbReference>
<name>I2GVA5_HENB6</name>
<dbReference type="GO" id="GO:0048257">
    <property type="term" value="F:3'-flap endonuclease activity"/>
    <property type="evidence" value="ECO:0007669"/>
    <property type="project" value="TreeGrafter"/>
</dbReference>
<keyword evidence="6 15" id="KW-0479">Metal-binding</keyword>
<feature type="compositionally biased region" description="Low complexity" evidence="17">
    <location>
        <begin position="108"/>
        <end position="119"/>
    </location>
</feature>
<protein>
    <recommendedName>
        <fullName evidence="4 15">Crossover junction endonuclease MUS81</fullName>
        <ecNumber evidence="15">3.1.22.-</ecNumber>
    </recommendedName>
</protein>
<dbReference type="AlphaFoldDB" id="I2GVA5"/>
<dbReference type="InterPro" id="IPR027421">
    <property type="entry name" value="DNA_pol_lamdba_lyase_dom_sf"/>
</dbReference>
<dbReference type="Gene3D" id="3.40.50.10130">
    <property type="match status" value="1"/>
</dbReference>
<dbReference type="InterPro" id="IPR042530">
    <property type="entry name" value="EME1/EME2_C"/>
</dbReference>
<dbReference type="CDD" id="cd20074">
    <property type="entry name" value="XPF_nuclease_Mus81"/>
    <property type="match status" value="1"/>
</dbReference>
<dbReference type="KEGG" id="tbl:TBLA_0A02580"/>
<gene>
    <name evidence="19" type="primary">TBLA0A02580</name>
    <name evidence="19" type="ORF">TBLA_0A02580</name>
</gene>
<dbReference type="InterPro" id="IPR047416">
    <property type="entry name" value="XPF_nuclease_Mus81"/>
</dbReference>
<dbReference type="GO" id="GO:0031573">
    <property type="term" value="P:mitotic intra-S DNA damage checkpoint signaling"/>
    <property type="evidence" value="ECO:0007669"/>
    <property type="project" value="TreeGrafter"/>
</dbReference>
<evidence type="ECO:0000313" key="20">
    <source>
        <dbReference type="Proteomes" id="UP000002866"/>
    </source>
</evidence>
<reference evidence="19 20" key="1">
    <citation type="journal article" date="2011" name="Proc. Natl. Acad. Sci. U.S.A.">
        <title>Evolutionary erosion of yeast sex chromosomes by mating-type switching accidents.</title>
        <authorList>
            <person name="Gordon J.L."/>
            <person name="Armisen D."/>
            <person name="Proux-Wera E."/>
            <person name="Oheigeartaigh S.S."/>
            <person name="Byrne K.P."/>
            <person name="Wolfe K.H."/>
        </authorList>
    </citation>
    <scope>NUCLEOTIDE SEQUENCE [LARGE SCALE GENOMIC DNA]</scope>
    <source>
        <strain evidence="20">ATCC 34711 / CBS 6284 / DSM 70876 / NBRC 10599 / NRRL Y-10934 / UCD 77-7</strain>
    </source>
</reference>
<dbReference type="EMBL" id="HE806316">
    <property type="protein sequence ID" value="CCH58057.1"/>
    <property type="molecule type" value="Genomic_DNA"/>
</dbReference>
<dbReference type="GO" id="GO:0048476">
    <property type="term" value="C:Holliday junction resolvase complex"/>
    <property type="evidence" value="ECO:0007669"/>
    <property type="project" value="UniProtKB-UniRule"/>
</dbReference>
<dbReference type="FunCoup" id="I2GVA5">
    <property type="interactions" value="230"/>
</dbReference>
<comment type="cofactor">
    <cofactor evidence="1 15">
        <name>Mg(2+)</name>
        <dbReference type="ChEBI" id="CHEBI:18420"/>
    </cofactor>
</comment>
<dbReference type="GO" id="GO:0003677">
    <property type="term" value="F:DNA binding"/>
    <property type="evidence" value="ECO:0007669"/>
    <property type="project" value="UniProtKB-UniRule"/>
</dbReference>
<comment type="function">
    <text evidence="15">Interacts with EME1 to form a DNA structure-specific endonuclease with substrate preference for branched DNA structures with a 5'-end at the branch nick. Typical substrates include 3'-flap structures, D-loops, replication forks and nicked Holliday junctions. May be required in mitosis for the processing of stalled or collapsed replication fork intermediates. May be required in meiosis for the repair of meiosis-specific double strand breaks subsequent to single-end invasion (SEI).</text>
</comment>
<feature type="region of interest" description="Disordered" evidence="17">
    <location>
        <begin position="102"/>
        <end position="141"/>
    </location>
</feature>
<evidence type="ECO:0000256" key="8">
    <source>
        <dbReference type="ARBA" id="ARBA00022763"/>
    </source>
</evidence>
<evidence type="ECO:0000256" key="14">
    <source>
        <dbReference type="ARBA" id="ARBA00023254"/>
    </source>
</evidence>
<keyword evidence="12 15" id="KW-0234">DNA repair</keyword>
<evidence type="ECO:0000256" key="3">
    <source>
        <dbReference type="ARBA" id="ARBA00010015"/>
    </source>
</evidence>
<dbReference type="Gene3D" id="1.10.150.670">
    <property type="entry name" value="Crossover junction endonuclease EME1, DNA-binding domain"/>
    <property type="match status" value="1"/>
</dbReference>
<dbReference type="CDD" id="cd21036">
    <property type="entry name" value="WH_MUS81"/>
    <property type="match status" value="1"/>
</dbReference>
<dbReference type="Gene3D" id="1.10.150.110">
    <property type="entry name" value="DNA polymerase beta, N-terminal domain-like"/>
    <property type="match status" value="1"/>
</dbReference>
<dbReference type="GO" id="GO:0006265">
    <property type="term" value="P:DNA topological change"/>
    <property type="evidence" value="ECO:0007669"/>
    <property type="project" value="EnsemblFungi"/>
</dbReference>
<dbReference type="OMA" id="ELGDAMW"/>
<keyword evidence="10 15" id="KW-0460">Magnesium</keyword>
<dbReference type="Pfam" id="PF02732">
    <property type="entry name" value="ERCC4"/>
    <property type="match status" value="1"/>
</dbReference>
<keyword evidence="14" id="KW-0469">Meiosis</keyword>
<dbReference type="SUPFAM" id="SSF52980">
    <property type="entry name" value="Restriction endonuclease-like"/>
    <property type="match status" value="1"/>
</dbReference>
<dbReference type="GO" id="GO:0000727">
    <property type="term" value="P:double-strand break repair via break-induced replication"/>
    <property type="evidence" value="ECO:0007669"/>
    <property type="project" value="UniProtKB-UniRule"/>
</dbReference>
<evidence type="ECO:0000256" key="5">
    <source>
        <dbReference type="ARBA" id="ARBA00022722"/>
    </source>
</evidence>
<accession>I2GVA5</accession>
<sequence>MPLPNDLKPLYIQWLQELLDKLDVRQEQLSNTYTKAKKNLEDAEGIFYHPNDLKRVKGIGNTIMKRLERKLENHCKELGCPLPDQYVSMNTINTDGQLNRPAKALRNSTTITTSGSSSKESNDEEQIQRKKNGTIRKPRKYIPKKNSGGYAILLSLLENKAIRRGITKDNIISTGQKYSTHSMTPNFSTRELHSAWSSINSLLKHELVFEEGRPKKYTLTEKGLDLAKMLKVADKIVFDNENNENHSNQDGSNSSFTSVELTADLSALENSVHNPLNRDRHANNNENTLDETNFTFNISKSSPQMVSGTPIKRNRSLIDSSPIKNKRSLNDSSPIAKRSKTFPTETLNSNRSHTIRKRFAGISYELWPHDTYEIYPILDHREIKSQKDRDFFMNALLRKGMKSECKQLSLGDIVWVASNKRTNAKCLLNTIIERKRLDDLAYSIRDNRFMEQKIRLEKSACPNKYYLIEETMGSSVANMGEALKTALWNILVYARFSIIRTHNSDDTVEELFALQKVITRQYAGKDLIVVYPYELTKQEDFGNILHKFRGEFEKNKNIQCCQDFETFQDIMGKGDSRTIGELTINILMFVKGVSLEKAVTIQSKFPTLYHILNAYKRCRSEQEAQLLMFTHFKDAPGNKKITKSLSEKISQVFHT</sequence>
<evidence type="ECO:0000256" key="17">
    <source>
        <dbReference type="SAM" id="MobiDB-lite"/>
    </source>
</evidence>
<dbReference type="EC" id="3.1.22.-" evidence="15"/>
<dbReference type="InterPro" id="IPR033309">
    <property type="entry name" value="Mus81"/>
</dbReference>
<keyword evidence="5 15" id="KW-0540">Nuclease</keyword>
<evidence type="ECO:0000256" key="9">
    <source>
        <dbReference type="ARBA" id="ARBA00022801"/>
    </source>
</evidence>
<dbReference type="GO" id="GO:0005634">
    <property type="term" value="C:nucleus"/>
    <property type="evidence" value="ECO:0007669"/>
    <property type="project" value="UniProtKB-SubCell"/>
</dbReference>
<dbReference type="Pfam" id="PF14716">
    <property type="entry name" value="HHH_8"/>
    <property type="match status" value="1"/>
</dbReference>
<proteinExistence type="inferred from homology"/>
<feature type="compositionally biased region" description="Basic residues" evidence="17">
    <location>
        <begin position="129"/>
        <end position="141"/>
    </location>
</feature>
<evidence type="ECO:0000256" key="11">
    <source>
        <dbReference type="ARBA" id="ARBA00023172"/>
    </source>
</evidence>
<feature type="domain" description="ERCC4" evidence="18">
    <location>
        <begin position="375"/>
        <end position="472"/>
    </location>
</feature>
<dbReference type="GO" id="GO:0000712">
    <property type="term" value="P:resolution of meiotic recombination intermediates"/>
    <property type="evidence" value="ECO:0007669"/>
    <property type="project" value="EnsemblFungi"/>
</dbReference>
<dbReference type="PANTHER" id="PTHR13451">
    <property type="entry name" value="CLASS II CROSSOVER JUNCTION ENDONUCLEASE MUS81"/>
    <property type="match status" value="1"/>
</dbReference>
<evidence type="ECO:0000256" key="10">
    <source>
        <dbReference type="ARBA" id="ARBA00022842"/>
    </source>
</evidence>
<comment type="subunit">
    <text evidence="15">Interacts with EME1.</text>
</comment>
<dbReference type="RefSeq" id="XP_004177576.1">
    <property type="nucleotide sequence ID" value="XM_004177528.1"/>
</dbReference>
<evidence type="ECO:0000256" key="12">
    <source>
        <dbReference type="ARBA" id="ARBA00023204"/>
    </source>
</evidence>
<dbReference type="OrthoDB" id="5963188at2759"/>
<evidence type="ECO:0000256" key="4">
    <source>
        <dbReference type="ARBA" id="ARBA00017114"/>
    </source>
</evidence>
<feature type="region of interest" description="Disordered" evidence="17">
    <location>
        <begin position="300"/>
        <end position="337"/>
    </location>
</feature>
<keyword evidence="8 15" id="KW-0227">DNA damage</keyword>
<dbReference type="GO" id="GO:0006308">
    <property type="term" value="P:DNA catabolic process"/>
    <property type="evidence" value="ECO:0007669"/>
    <property type="project" value="UniProtKB-UniRule"/>
</dbReference>
<evidence type="ECO:0000256" key="15">
    <source>
        <dbReference type="RuleBase" id="RU369042"/>
    </source>
</evidence>
<keyword evidence="9 15" id="KW-0378">Hydrolase</keyword>
<dbReference type="FunFam" id="3.40.50.10130:FF:000011">
    <property type="entry name" value="Crossover junction endonuclease MUS81"/>
    <property type="match status" value="1"/>
</dbReference>
<evidence type="ECO:0000256" key="2">
    <source>
        <dbReference type="ARBA" id="ARBA00004123"/>
    </source>
</evidence>
<evidence type="ECO:0000256" key="6">
    <source>
        <dbReference type="ARBA" id="ARBA00022723"/>
    </source>
</evidence>
<keyword evidence="20" id="KW-1185">Reference proteome</keyword>
<keyword evidence="16" id="KW-0175">Coiled coil</keyword>
<dbReference type="Gene3D" id="1.10.10.10">
    <property type="entry name" value="Winged helix-like DNA-binding domain superfamily/Winged helix DNA-binding domain"/>
    <property type="match status" value="1"/>
</dbReference>
<keyword evidence="13 15" id="KW-0539">Nucleus</keyword>
<keyword evidence="11 15" id="KW-0233">DNA recombination</keyword>
<evidence type="ECO:0000256" key="16">
    <source>
        <dbReference type="SAM" id="Coils"/>
    </source>
</evidence>
<feature type="coiled-coil region" evidence="16">
    <location>
        <begin position="19"/>
        <end position="46"/>
    </location>
</feature>
<dbReference type="InterPro" id="IPR036388">
    <property type="entry name" value="WH-like_DNA-bd_sf"/>
</dbReference>
<dbReference type="SMART" id="SM00891">
    <property type="entry name" value="ERCC4"/>
    <property type="match status" value="1"/>
</dbReference>
<dbReference type="Proteomes" id="UP000002866">
    <property type="component" value="Chromosome 1"/>
</dbReference>
<dbReference type="GO" id="GO:0008821">
    <property type="term" value="F:crossover junction DNA endonuclease activity"/>
    <property type="evidence" value="ECO:0007669"/>
    <property type="project" value="UniProtKB-UniRule"/>
</dbReference>
<dbReference type="GO" id="GO:0004857">
    <property type="term" value="F:enzyme inhibitor activity"/>
    <property type="evidence" value="ECO:0007669"/>
    <property type="project" value="EnsemblFungi"/>
</dbReference>
<evidence type="ECO:0000256" key="13">
    <source>
        <dbReference type="ARBA" id="ARBA00023242"/>
    </source>
</evidence>
<dbReference type="HOGENOM" id="CLU_014329_1_0_1"/>
<keyword evidence="7 15" id="KW-0255">Endonuclease</keyword>
<dbReference type="InterPro" id="IPR047417">
    <property type="entry name" value="WHD_MUS81"/>
</dbReference>
<dbReference type="GO" id="GO:0046872">
    <property type="term" value="F:metal ion binding"/>
    <property type="evidence" value="ECO:0007669"/>
    <property type="project" value="UniProtKB-UniRule"/>
</dbReference>
<comment type="subcellular location">
    <subcellularLocation>
        <location evidence="2 15">Nucleus</location>
    </subcellularLocation>
</comment>
<evidence type="ECO:0000256" key="7">
    <source>
        <dbReference type="ARBA" id="ARBA00022759"/>
    </source>
</evidence>
<comment type="similarity">
    <text evidence="3 15">Belongs to the XPF family.</text>
</comment>
<dbReference type="STRING" id="1071380.I2GVA5"/>
<evidence type="ECO:0000313" key="19">
    <source>
        <dbReference type="EMBL" id="CCH58057.1"/>
    </source>
</evidence>
<dbReference type="GeneID" id="14492957"/>
<evidence type="ECO:0000259" key="18">
    <source>
        <dbReference type="SMART" id="SM00891"/>
    </source>
</evidence>
<dbReference type="InterPro" id="IPR010996">
    <property type="entry name" value="HHH_MUS81"/>
</dbReference>
<dbReference type="InParanoid" id="I2GVA5"/>